<dbReference type="PROSITE" id="PS50088">
    <property type="entry name" value="ANK_REPEAT"/>
    <property type="match status" value="5"/>
</dbReference>
<proteinExistence type="predicted"/>
<feature type="repeat" description="ANK" evidence="3">
    <location>
        <begin position="285"/>
        <end position="317"/>
    </location>
</feature>
<dbReference type="Gene3D" id="1.25.40.20">
    <property type="entry name" value="Ankyrin repeat-containing domain"/>
    <property type="match status" value="3"/>
</dbReference>
<dbReference type="PRINTS" id="PR01415">
    <property type="entry name" value="ANKYRIN"/>
</dbReference>
<dbReference type="PANTHER" id="PTHR24173:SF83">
    <property type="entry name" value="SOCS BOX DOMAIN-CONTAINING PROTEIN"/>
    <property type="match status" value="1"/>
</dbReference>
<dbReference type="KEGG" id="vg:19738125"/>
<evidence type="ECO:0000256" key="2">
    <source>
        <dbReference type="ARBA" id="ARBA00023043"/>
    </source>
</evidence>
<sequence>MDEKSLYNIMYMGTYDEIMKAINVYQCYNYSSFKNLLLHYAVYYRRGDVVETLLNSGYNPNSIGIGDNYCLQLLTMPFEVTMLPIDEEIQEYAISFYLSKNMKHTSMLIPITREALRGNRYPSEIYFNNICKKFKDEELYIMSLLLRYGALPNSRKDGLLPIYYAAASGNTEMVELLLSYGAKTNLHTSYEDSIFMCAIKSNNVKTAKVISNLYNFRNDINNILKKIHLYNADMLLFLIELGLDINIKDKKGKTALHYACDSIYSIETVKEIMKYGADINIKDRKGLTPLHLACKYGDLELSKVLIEYGADINIRTTSTVLNLAVESGKLELVKFLIEKNPDFITSDYLSLALAIKSKNVKMVLLLLNAGMDVNSSKSISTPLHLAVILGNSKIVHLLLEYGANVNAIDKYGETPLEAANKCVNIDYMELDKSNRVIIKHLVFLSRFNYQISNNIGFAKNVSTVDKDINLRCFRNMCETELDKIASIKIGQYSLYSLLTNNNIRQCIPQNNQEIIQEIVHNLKYIIIYRSYIEKYITRMSS</sequence>
<gene>
    <name evidence="4" type="ORF">pepv_121</name>
</gene>
<organism evidence="4 5">
    <name type="scientific">Penguinpox virus</name>
    <dbReference type="NCBI Taxonomy" id="648998"/>
    <lineage>
        <taxon>Viruses</taxon>
        <taxon>Varidnaviria</taxon>
        <taxon>Bamfordvirae</taxon>
        <taxon>Nucleocytoviricota</taxon>
        <taxon>Pokkesviricetes</taxon>
        <taxon>Chitovirales</taxon>
        <taxon>Poxviridae</taxon>
        <taxon>Chordopoxvirinae</taxon>
        <taxon>Avipoxvirus</taxon>
        <taxon>Avipoxvirus penguinpox</taxon>
    </lineage>
</organism>
<dbReference type="Proteomes" id="UP000140838">
    <property type="component" value="Genome"/>
</dbReference>
<dbReference type="PROSITE" id="PS50297">
    <property type="entry name" value="ANK_REP_REGION"/>
    <property type="match status" value="4"/>
</dbReference>
<feature type="repeat" description="ANK" evidence="3">
    <location>
        <begin position="157"/>
        <end position="189"/>
    </location>
</feature>
<keyword evidence="5" id="KW-1185">Reference proteome</keyword>
<evidence type="ECO:0000256" key="1">
    <source>
        <dbReference type="ARBA" id="ARBA00022737"/>
    </source>
</evidence>
<dbReference type="EMBL" id="KJ859677">
    <property type="protein sequence ID" value="AID46854.1"/>
    <property type="molecule type" value="Genomic_DNA"/>
</dbReference>
<dbReference type="PANTHER" id="PTHR24173">
    <property type="entry name" value="ANKYRIN REPEAT CONTAINING"/>
    <property type="match status" value="1"/>
</dbReference>
<dbReference type="Pfam" id="PF00023">
    <property type="entry name" value="Ank"/>
    <property type="match status" value="1"/>
</dbReference>
<protein>
    <submittedName>
        <fullName evidence="4">Ankyrin repeat family protein</fullName>
    </submittedName>
</protein>
<dbReference type="Pfam" id="PF12796">
    <property type="entry name" value="Ank_2"/>
    <property type="match status" value="3"/>
</dbReference>
<accession>A0A068EF15</accession>
<feature type="repeat" description="ANK" evidence="3">
    <location>
        <begin position="316"/>
        <end position="348"/>
    </location>
</feature>
<keyword evidence="1" id="KW-0677">Repeat</keyword>
<feature type="repeat" description="ANK" evidence="3">
    <location>
        <begin position="378"/>
        <end position="410"/>
    </location>
</feature>
<name>A0A068EF15_9POXV</name>
<dbReference type="InterPro" id="IPR002110">
    <property type="entry name" value="Ankyrin_rpt"/>
</dbReference>
<dbReference type="SMART" id="SM00248">
    <property type="entry name" value="ANK"/>
    <property type="match status" value="8"/>
</dbReference>
<evidence type="ECO:0000313" key="5">
    <source>
        <dbReference type="Proteomes" id="UP000140838"/>
    </source>
</evidence>
<evidence type="ECO:0000256" key="3">
    <source>
        <dbReference type="PROSITE-ProRule" id="PRU00023"/>
    </source>
</evidence>
<feature type="repeat" description="ANK" evidence="3">
    <location>
        <begin position="251"/>
        <end position="284"/>
    </location>
</feature>
<evidence type="ECO:0000313" key="4">
    <source>
        <dbReference type="EMBL" id="AID46854.1"/>
    </source>
</evidence>
<dbReference type="GeneID" id="19738125"/>
<dbReference type="SUPFAM" id="SSF48403">
    <property type="entry name" value="Ankyrin repeat"/>
    <property type="match status" value="1"/>
</dbReference>
<dbReference type="RefSeq" id="YP_009046112.1">
    <property type="nucleotide sequence ID" value="NC_024446.1"/>
</dbReference>
<reference evidence="4 5" key="1">
    <citation type="journal article" date="2014" name="BMC Genomics">
        <title>The complete genome sequences of poxviruses isolated from a penguin and a pigeon in South Africa and comparison to other sequenced avipoxviruses.</title>
        <authorList>
            <person name="Offerman K."/>
            <person name="Carulei O."/>
            <person name="van der Walt A.P."/>
            <person name="Douglass N."/>
            <person name="Williamson A.L."/>
        </authorList>
    </citation>
    <scope>NUCLEOTIDE SEQUENCE [LARGE SCALE GENOMIC DNA]</scope>
    <source>
        <strain evidence="4">PSan92</strain>
    </source>
</reference>
<keyword evidence="2 3" id="KW-0040">ANK repeat</keyword>
<dbReference type="InterPro" id="IPR036770">
    <property type="entry name" value="Ankyrin_rpt-contain_sf"/>
</dbReference>